<name>A0A8S5UST6_9CAUD</name>
<dbReference type="EMBL" id="BK016133">
    <property type="protein sequence ID" value="DAF97466.1"/>
    <property type="molecule type" value="Genomic_DNA"/>
</dbReference>
<sequence length="33" mass="3710">MSLVSFKSIGKIHSSIERRVSEIIAMCSKMLLD</sequence>
<evidence type="ECO:0000313" key="1">
    <source>
        <dbReference type="EMBL" id="DAF97466.1"/>
    </source>
</evidence>
<proteinExistence type="predicted"/>
<reference evidence="1" key="1">
    <citation type="journal article" date="2021" name="Proc. Natl. Acad. Sci. U.S.A.">
        <title>A Catalog of Tens of Thousands of Viruses from Human Metagenomes Reveals Hidden Associations with Chronic Diseases.</title>
        <authorList>
            <person name="Tisza M.J."/>
            <person name="Buck C.B."/>
        </authorList>
    </citation>
    <scope>NUCLEOTIDE SEQUENCE</scope>
    <source>
        <strain evidence="1">CtijX18</strain>
    </source>
</reference>
<protein>
    <submittedName>
        <fullName evidence="1">Uncharacterized protein</fullName>
    </submittedName>
</protein>
<organism evidence="1">
    <name type="scientific">Myoviridae sp. ctijX18</name>
    <dbReference type="NCBI Taxonomy" id="2825154"/>
    <lineage>
        <taxon>Viruses</taxon>
        <taxon>Duplodnaviria</taxon>
        <taxon>Heunggongvirae</taxon>
        <taxon>Uroviricota</taxon>
        <taxon>Caudoviricetes</taxon>
    </lineage>
</organism>
<accession>A0A8S5UST6</accession>